<sequence length="172" mass="19767">MEFEPLGIGNDVIEFDMIGLGVGYDTIDIEHPVEEGQDKQLIDPFDNFESTTVFRVAKFGESHKSYLVHYNVAIESRYEKEVKAKIMTPCIMRPFKTPSPTHEKQASEIYTRKSFMKFQEELVETLTFLATKVDDKESTTVFRVAKFGESHKSYLVHYNVGRLKHHVVAADV</sequence>
<dbReference type="AlphaFoldDB" id="A0AAE1S0H0"/>
<evidence type="ECO:0000256" key="1">
    <source>
        <dbReference type="RuleBase" id="RU367018"/>
    </source>
</evidence>
<evidence type="ECO:0000313" key="2">
    <source>
        <dbReference type="EMBL" id="KAK4360453.1"/>
    </source>
</evidence>
<keyword evidence="1" id="KW-0863">Zinc-finger</keyword>
<dbReference type="InterPro" id="IPR031052">
    <property type="entry name" value="FHY3/FAR1"/>
</dbReference>
<dbReference type="Proteomes" id="UP001291623">
    <property type="component" value="Unassembled WGS sequence"/>
</dbReference>
<protein>
    <recommendedName>
        <fullName evidence="1">Protein FAR1-RELATED SEQUENCE</fullName>
    </recommendedName>
</protein>
<accession>A0AAE1S0H0</accession>
<dbReference type="PANTHER" id="PTHR31669:SF293">
    <property type="entry name" value="PROTEIN FAR1-RELATED SEQUENCE"/>
    <property type="match status" value="1"/>
</dbReference>
<dbReference type="PANTHER" id="PTHR31669">
    <property type="entry name" value="PROTEIN FAR1-RELATED SEQUENCE 10-RELATED"/>
    <property type="match status" value="1"/>
</dbReference>
<comment type="similarity">
    <text evidence="1">Belongs to the FHY3/FAR1 family.</text>
</comment>
<organism evidence="2 3">
    <name type="scientific">Anisodus tanguticus</name>
    <dbReference type="NCBI Taxonomy" id="243964"/>
    <lineage>
        <taxon>Eukaryota</taxon>
        <taxon>Viridiplantae</taxon>
        <taxon>Streptophyta</taxon>
        <taxon>Embryophyta</taxon>
        <taxon>Tracheophyta</taxon>
        <taxon>Spermatophyta</taxon>
        <taxon>Magnoliopsida</taxon>
        <taxon>eudicotyledons</taxon>
        <taxon>Gunneridae</taxon>
        <taxon>Pentapetalae</taxon>
        <taxon>asterids</taxon>
        <taxon>lamiids</taxon>
        <taxon>Solanales</taxon>
        <taxon>Solanaceae</taxon>
        <taxon>Solanoideae</taxon>
        <taxon>Hyoscyameae</taxon>
        <taxon>Anisodus</taxon>
    </lineage>
</organism>
<comment type="subcellular location">
    <subcellularLocation>
        <location evidence="1">Nucleus</location>
    </subcellularLocation>
</comment>
<dbReference type="GO" id="GO:0005634">
    <property type="term" value="C:nucleus"/>
    <property type="evidence" value="ECO:0007669"/>
    <property type="project" value="UniProtKB-SubCell"/>
</dbReference>
<keyword evidence="1" id="KW-0479">Metal-binding</keyword>
<dbReference type="GO" id="GO:0008270">
    <property type="term" value="F:zinc ion binding"/>
    <property type="evidence" value="ECO:0007669"/>
    <property type="project" value="UniProtKB-UniRule"/>
</dbReference>
<reference evidence="2" key="1">
    <citation type="submission" date="2023-12" db="EMBL/GenBank/DDBJ databases">
        <title>Genome assembly of Anisodus tanguticus.</title>
        <authorList>
            <person name="Wang Y.-J."/>
        </authorList>
    </citation>
    <scope>NUCLEOTIDE SEQUENCE</scope>
    <source>
        <strain evidence="2">KB-2021</strain>
        <tissue evidence="2">Leaf</tissue>
    </source>
</reference>
<dbReference type="EMBL" id="JAVYJV010000010">
    <property type="protein sequence ID" value="KAK4360453.1"/>
    <property type="molecule type" value="Genomic_DNA"/>
</dbReference>
<proteinExistence type="inferred from homology"/>
<comment type="function">
    <text evidence="1">Putative transcription activator involved in regulating light control of development.</text>
</comment>
<keyword evidence="1" id="KW-0862">Zinc</keyword>
<keyword evidence="1" id="KW-0539">Nucleus</keyword>
<comment type="caution">
    <text evidence="2">The sequence shown here is derived from an EMBL/GenBank/DDBJ whole genome shotgun (WGS) entry which is preliminary data.</text>
</comment>
<name>A0AAE1S0H0_9SOLA</name>
<dbReference type="GO" id="GO:0006355">
    <property type="term" value="P:regulation of DNA-templated transcription"/>
    <property type="evidence" value="ECO:0007669"/>
    <property type="project" value="UniProtKB-UniRule"/>
</dbReference>
<gene>
    <name evidence="2" type="ORF">RND71_019405</name>
</gene>
<keyword evidence="3" id="KW-1185">Reference proteome</keyword>
<evidence type="ECO:0000313" key="3">
    <source>
        <dbReference type="Proteomes" id="UP001291623"/>
    </source>
</evidence>